<accession>A0A131Z205</accession>
<reference evidence="5" key="1">
    <citation type="journal article" date="2016" name="Ticks Tick Borne Dis.">
        <title>De novo assembly and annotation of the salivary gland transcriptome of Rhipicephalus appendiculatus male and female ticks during blood feeding.</title>
        <authorList>
            <person name="de Castro M.H."/>
            <person name="de Klerk D."/>
            <person name="Pienaar R."/>
            <person name="Latif A.A."/>
            <person name="Rees D.J."/>
            <person name="Mans B.J."/>
        </authorList>
    </citation>
    <scope>NUCLEOTIDE SEQUENCE</scope>
    <source>
        <tissue evidence="5">Salivary glands</tissue>
    </source>
</reference>
<dbReference type="EMBL" id="GEDV01003599">
    <property type="protein sequence ID" value="JAP84958.1"/>
    <property type="molecule type" value="Transcribed_RNA"/>
</dbReference>
<evidence type="ECO:0000256" key="1">
    <source>
        <dbReference type="ARBA" id="ARBA00022598"/>
    </source>
</evidence>
<sequence>MLKLVTAKLPGAHTKWASIIPRPRRIEFRRSWMSAASKEDFDLIRCQSTVLPGPERIRVGNVRSVPETEVTTVYEALLSGQRMNKNKKACGYWSKDLRELHWISYEELLEKCQMFGSGLLSLGQVPRESTVMINCKTGLEYVISNYSLPHYSMVSCPVTANADLEATSFVLQQVESSVFICDSVDKVQYFVSKKEEFPALKTIVCADDISRDVTAACRSKGVELLLWSDCLKLGSKSVQDPIPPTQDMLYGILYTSGTTGMPKGVPVTHRRLVKTANSINHLAGPMRAEPGHVCFCYLPTGHIYEHIYEVTTLMRGATLGFYRGNVQLLLDDMKTLKPHNLPMVPRLLNRIYYKVHSEIHKSAIKTAVFNYAVNRKRKLLKKGIVTTDTVWDKYIFKKIREELGGNFRYGLTTSAPAKAEVLEFFRCVFGCHLVEVYGSTEASVISSTLPYDFVGGDNVGCLFLEVEMKLVDVPEMNYFAKDDKGEICVRSPLTFEGYYKNPKETANTVLEGGWVLTGDIGMWTSTGALKVIDRKKDFFKLSQGEFISPDRIESVYSMMDYVATIFVTGCPTQSFCVAIVIPHEEPLKDLAASCGLSKNTSLPEICQNLTVRKTLLKEMQKHGKESGLSSLHQVHNVHLHIESDLLASGLVTNTLKLKRNTARQQFANVIQDLYSEGQLLST</sequence>
<dbReference type="PANTHER" id="PTHR43272:SF107">
    <property type="entry name" value="LONG-CHAIN-FATTY-ACID--COA LIGASE 5"/>
    <property type="match status" value="1"/>
</dbReference>
<dbReference type="GO" id="GO:0016020">
    <property type="term" value="C:membrane"/>
    <property type="evidence" value="ECO:0007669"/>
    <property type="project" value="TreeGrafter"/>
</dbReference>
<dbReference type="InterPro" id="IPR042099">
    <property type="entry name" value="ANL_N_sf"/>
</dbReference>
<evidence type="ECO:0000256" key="3">
    <source>
        <dbReference type="ARBA" id="ARBA00026121"/>
    </source>
</evidence>
<protein>
    <recommendedName>
        <fullName evidence="3">long-chain-fatty-acid--CoA ligase</fullName>
        <ecNumber evidence="3">6.2.1.3</ecNumber>
    </recommendedName>
</protein>
<name>A0A131Z205_RHIAP</name>
<dbReference type="PROSITE" id="PS00455">
    <property type="entry name" value="AMP_BINDING"/>
    <property type="match status" value="1"/>
</dbReference>
<keyword evidence="2" id="KW-0443">Lipid metabolism</keyword>
<evidence type="ECO:0000313" key="5">
    <source>
        <dbReference type="EMBL" id="JAP84958.1"/>
    </source>
</evidence>
<dbReference type="PANTHER" id="PTHR43272">
    <property type="entry name" value="LONG-CHAIN-FATTY-ACID--COA LIGASE"/>
    <property type="match status" value="1"/>
</dbReference>
<keyword evidence="1" id="KW-0436">Ligase</keyword>
<proteinExistence type="predicted"/>
<feature type="domain" description="AMP-dependent synthetase/ligase" evidence="4">
    <location>
        <begin position="98"/>
        <end position="499"/>
    </location>
</feature>
<keyword evidence="2" id="KW-0276">Fatty acid metabolism</keyword>
<dbReference type="AlphaFoldDB" id="A0A131Z205"/>
<dbReference type="InterPro" id="IPR020845">
    <property type="entry name" value="AMP-binding_CS"/>
</dbReference>
<evidence type="ECO:0000256" key="2">
    <source>
        <dbReference type="ARBA" id="ARBA00022832"/>
    </source>
</evidence>
<dbReference type="EC" id="6.2.1.3" evidence="3"/>
<evidence type="ECO:0000259" key="4">
    <source>
        <dbReference type="Pfam" id="PF00501"/>
    </source>
</evidence>
<dbReference type="SUPFAM" id="SSF56801">
    <property type="entry name" value="Acetyl-CoA synthetase-like"/>
    <property type="match status" value="1"/>
</dbReference>
<dbReference type="GO" id="GO:0005783">
    <property type="term" value="C:endoplasmic reticulum"/>
    <property type="evidence" value="ECO:0007669"/>
    <property type="project" value="TreeGrafter"/>
</dbReference>
<dbReference type="Pfam" id="PF00501">
    <property type="entry name" value="AMP-binding"/>
    <property type="match status" value="1"/>
</dbReference>
<dbReference type="InterPro" id="IPR000873">
    <property type="entry name" value="AMP-dep_synth/lig_dom"/>
</dbReference>
<dbReference type="Gene3D" id="3.40.50.12780">
    <property type="entry name" value="N-terminal domain of ligase-like"/>
    <property type="match status" value="1"/>
</dbReference>
<organism evidence="5">
    <name type="scientific">Rhipicephalus appendiculatus</name>
    <name type="common">Brown ear tick</name>
    <dbReference type="NCBI Taxonomy" id="34631"/>
    <lineage>
        <taxon>Eukaryota</taxon>
        <taxon>Metazoa</taxon>
        <taxon>Ecdysozoa</taxon>
        <taxon>Arthropoda</taxon>
        <taxon>Chelicerata</taxon>
        <taxon>Arachnida</taxon>
        <taxon>Acari</taxon>
        <taxon>Parasitiformes</taxon>
        <taxon>Ixodida</taxon>
        <taxon>Ixodoidea</taxon>
        <taxon>Ixodidae</taxon>
        <taxon>Rhipicephalinae</taxon>
        <taxon>Rhipicephalus</taxon>
        <taxon>Rhipicephalus</taxon>
    </lineage>
</organism>
<dbReference type="GO" id="GO:0004467">
    <property type="term" value="F:long-chain fatty acid-CoA ligase activity"/>
    <property type="evidence" value="ECO:0007669"/>
    <property type="project" value="UniProtKB-EC"/>
</dbReference>